<accession>A0A8H3IX22</accession>
<name>A0A8H3IX22_9LECA</name>
<dbReference type="EMBL" id="CAJPDT010000057">
    <property type="protein sequence ID" value="CAF9930459.1"/>
    <property type="molecule type" value="Genomic_DNA"/>
</dbReference>
<dbReference type="Pfam" id="PF24840">
    <property type="entry name" value="NTF2_SigF"/>
    <property type="match status" value="2"/>
</dbReference>
<gene>
    <name evidence="2" type="ORF">IMSHALPRED_008180</name>
</gene>
<feature type="domain" description="SigF-like NTF2-like" evidence="1">
    <location>
        <begin position="98"/>
        <end position="194"/>
    </location>
</feature>
<reference evidence="2" key="1">
    <citation type="submission" date="2021-03" db="EMBL/GenBank/DDBJ databases">
        <authorList>
            <person name="Tagirdzhanova G."/>
        </authorList>
    </citation>
    <scope>NUCLEOTIDE SEQUENCE</scope>
</reference>
<sequence length="221" mass="24972">MEDPQAEIPQIIHLLTQSPPSTQRKTLEKYFLPSASFTHPFCRTGSFEGSRWLIWRIYRWYKIMSPKIEISVDSVARKSTNATAKKKPPANLIHGNVPAYDPQNLTLYVSIHQLFRLWLLPYLSARVSLVTVLHLTPQTHNNTSPTPTTYLIRAQNDLYQVNEWVKFVSPFGILSVLVYAGQMLATLLCVLGAAVGWPVSWVEQNVIGGNEERGLLDVVKG</sequence>
<proteinExistence type="predicted"/>
<dbReference type="AlphaFoldDB" id="A0A8H3IX22"/>
<dbReference type="InterPro" id="IPR057514">
    <property type="entry name" value="NTF2_SigF"/>
</dbReference>
<evidence type="ECO:0000313" key="3">
    <source>
        <dbReference type="Proteomes" id="UP000664534"/>
    </source>
</evidence>
<evidence type="ECO:0000259" key="1">
    <source>
        <dbReference type="Pfam" id="PF24840"/>
    </source>
</evidence>
<dbReference type="Proteomes" id="UP000664534">
    <property type="component" value="Unassembled WGS sequence"/>
</dbReference>
<protein>
    <recommendedName>
        <fullName evidence="1">SigF-like NTF2-like domain-containing protein</fullName>
    </recommendedName>
</protein>
<comment type="caution">
    <text evidence="2">The sequence shown here is derived from an EMBL/GenBank/DDBJ whole genome shotgun (WGS) entry which is preliminary data.</text>
</comment>
<feature type="domain" description="SigF-like NTF2-like" evidence="1">
    <location>
        <begin position="1"/>
        <end position="76"/>
    </location>
</feature>
<dbReference type="OrthoDB" id="2344312at2759"/>
<keyword evidence="3" id="KW-1185">Reference proteome</keyword>
<dbReference type="PANTHER" id="PTHR35393:SF1">
    <property type="entry name" value="SNOAL-LIKE DOMAIN-CONTAINING PROTEIN"/>
    <property type="match status" value="1"/>
</dbReference>
<evidence type="ECO:0000313" key="2">
    <source>
        <dbReference type="EMBL" id="CAF9930459.1"/>
    </source>
</evidence>
<organism evidence="2 3">
    <name type="scientific">Imshaugia aleurites</name>
    <dbReference type="NCBI Taxonomy" id="172621"/>
    <lineage>
        <taxon>Eukaryota</taxon>
        <taxon>Fungi</taxon>
        <taxon>Dikarya</taxon>
        <taxon>Ascomycota</taxon>
        <taxon>Pezizomycotina</taxon>
        <taxon>Lecanoromycetes</taxon>
        <taxon>OSLEUM clade</taxon>
        <taxon>Lecanoromycetidae</taxon>
        <taxon>Lecanorales</taxon>
        <taxon>Lecanorineae</taxon>
        <taxon>Parmeliaceae</taxon>
        <taxon>Imshaugia</taxon>
    </lineage>
</organism>
<dbReference type="PANTHER" id="PTHR35393">
    <property type="entry name" value="CHROMOSOME 1, WHOLE GENOME SHOTGUN SEQUENCE"/>
    <property type="match status" value="1"/>
</dbReference>